<dbReference type="SUPFAM" id="SSF52540">
    <property type="entry name" value="P-loop containing nucleoside triphosphate hydrolases"/>
    <property type="match status" value="1"/>
</dbReference>
<proteinExistence type="predicted"/>
<gene>
    <name evidence="2" type="ORF">MNBD_GAMMA22-568</name>
</gene>
<evidence type="ECO:0000313" key="2">
    <source>
        <dbReference type="EMBL" id="VAW92992.1"/>
    </source>
</evidence>
<protein>
    <submittedName>
        <fullName evidence="2">ParA-like protein</fullName>
    </submittedName>
</protein>
<accession>A0A3B0ZZT9</accession>
<dbReference type="FunFam" id="3.40.50.300:FF:000285">
    <property type="entry name" value="Sporulation initiation inhibitor Soj"/>
    <property type="match status" value="1"/>
</dbReference>
<dbReference type="EMBL" id="UOFS01000013">
    <property type="protein sequence ID" value="VAW92992.1"/>
    <property type="molecule type" value="Genomic_DNA"/>
</dbReference>
<evidence type="ECO:0000259" key="1">
    <source>
        <dbReference type="Pfam" id="PF13614"/>
    </source>
</evidence>
<organism evidence="2">
    <name type="scientific">hydrothermal vent metagenome</name>
    <dbReference type="NCBI Taxonomy" id="652676"/>
    <lineage>
        <taxon>unclassified sequences</taxon>
        <taxon>metagenomes</taxon>
        <taxon>ecological metagenomes</taxon>
    </lineage>
</organism>
<dbReference type="Pfam" id="PF13614">
    <property type="entry name" value="AAA_31"/>
    <property type="match status" value="1"/>
</dbReference>
<reference evidence="2" key="1">
    <citation type="submission" date="2018-06" db="EMBL/GenBank/DDBJ databases">
        <authorList>
            <person name="Zhirakovskaya E."/>
        </authorList>
    </citation>
    <scope>NUCLEOTIDE SEQUENCE</scope>
</reference>
<dbReference type="AlphaFoldDB" id="A0A3B0ZZT9"/>
<dbReference type="CDD" id="cd02042">
    <property type="entry name" value="ParAB_family"/>
    <property type="match status" value="1"/>
</dbReference>
<dbReference type="InterPro" id="IPR025669">
    <property type="entry name" value="AAA_dom"/>
</dbReference>
<dbReference type="InterPro" id="IPR027417">
    <property type="entry name" value="P-loop_NTPase"/>
</dbReference>
<sequence length="264" mass="29341">MKIWSIANQKGGVGKTTTVVSLAGVFKKENKRVLIVDLDPHGSVTSYFGNDPDSIENSVYKLFDNSSSNISNIILDTEISHIKLLPASTALATLDRQLGTHEGKGLVLKKKLESVKHDFDYVLLDCPPLLGILMVNALAACEFLLIPVQTEFLALKGLERMVTTINMITHAQKKKLSNLIIPTMFDRRTRAAIQTLRTLREKYGDTVWNGVIPVDTKFREASERGLPLPIMLPSSRGTQAYENLYDFLEDIKTPTLKLVNSNGQ</sequence>
<dbReference type="Gene3D" id="3.40.50.300">
    <property type="entry name" value="P-loop containing nucleotide triphosphate hydrolases"/>
    <property type="match status" value="1"/>
</dbReference>
<dbReference type="PANTHER" id="PTHR13696:SF69">
    <property type="entry name" value="PLASMID PARTITIONING PROTEIN-RELATED"/>
    <property type="match status" value="1"/>
</dbReference>
<dbReference type="InterPro" id="IPR050678">
    <property type="entry name" value="DNA_Partitioning_ATPase"/>
</dbReference>
<name>A0A3B0ZZT9_9ZZZZ</name>
<dbReference type="PANTHER" id="PTHR13696">
    <property type="entry name" value="P-LOOP CONTAINING NUCLEOSIDE TRIPHOSPHATE HYDROLASE"/>
    <property type="match status" value="1"/>
</dbReference>
<feature type="domain" description="AAA" evidence="1">
    <location>
        <begin position="1"/>
        <end position="176"/>
    </location>
</feature>